<name>A0ABM9CI17_9BACL</name>
<evidence type="ECO:0000256" key="2">
    <source>
        <dbReference type="ARBA" id="ARBA00022475"/>
    </source>
</evidence>
<feature type="domain" description="POTRA" evidence="9">
    <location>
        <begin position="44"/>
        <end position="112"/>
    </location>
</feature>
<sequence>MQEKVPVLREPVRKKRRGGRNLLIVIILLFIVILCVLFFNSSISKVSAISVEGQKYLTEQMIQQAAGIVSGDAYFGTSASAIEERIKQLKPIEKVEVTKSFPGRIQIVVQEYPTVAYELSDKGELTAILSNGVSVAAPSGDLIVDKPILSGWEPGDPLKTELSKQLASIPAASLTDFSEIIPSPTKSFPDRIRIYTRTKFEIITAASLLPDKISILNSVVETQEPGLVTMLIADTYESFVPEEVENEETNQKEATQ</sequence>
<comment type="caution">
    <text evidence="10">The sequence shown here is derived from an EMBL/GenBank/DDBJ whole genome shotgun (WGS) entry which is preliminary data.</text>
</comment>
<feature type="transmembrane region" description="Helical" evidence="8">
    <location>
        <begin position="21"/>
        <end position="39"/>
    </location>
</feature>
<reference evidence="10" key="1">
    <citation type="submission" date="2022-01" db="EMBL/GenBank/DDBJ databases">
        <authorList>
            <person name="Criscuolo A."/>
        </authorList>
    </citation>
    <scope>NUCLEOTIDE SEQUENCE</scope>
    <source>
        <strain evidence="10">CIP111893</strain>
    </source>
</reference>
<dbReference type="Pfam" id="PF08478">
    <property type="entry name" value="POTRA_1"/>
    <property type="match status" value="1"/>
</dbReference>
<dbReference type="PANTHER" id="PTHR37820:SF1">
    <property type="entry name" value="CELL DIVISION PROTEIN FTSQ"/>
    <property type="match status" value="1"/>
</dbReference>
<dbReference type="Gene3D" id="3.40.50.10960">
    <property type="match status" value="1"/>
</dbReference>
<dbReference type="PANTHER" id="PTHR37820">
    <property type="entry name" value="CELL DIVISION PROTEIN DIVIB"/>
    <property type="match status" value="1"/>
</dbReference>
<evidence type="ECO:0000256" key="8">
    <source>
        <dbReference type="HAMAP-Rule" id="MF_00912"/>
    </source>
</evidence>
<dbReference type="InterPro" id="IPR026580">
    <property type="entry name" value="DivIB"/>
</dbReference>
<comment type="similarity">
    <text evidence="8">Belongs to the FtsQ/DivIB family. DivIB subfamily.</text>
</comment>
<protein>
    <recommendedName>
        <fullName evidence="8">Cell division protein DivIB</fullName>
    </recommendedName>
</protein>
<keyword evidence="4 8" id="KW-0812">Transmembrane</keyword>
<evidence type="ECO:0000256" key="5">
    <source>
        <dbReference type="ARBA" id="ARBA00022989"/>
    </source>
</evidence>
<dbReference type="Proteomes" id="UP000838686">
    <property type="component" value="Unassembled WGS sequence"/>
</dbReference>
<proteinExistence type="inferred from homology"/>
<keyword evidence="2 8" id="KW-1003">Cell membrane</keyword>
<organism evidence="10 11">
    <name type="scientific">Paenibacillus plantiphilus</name>
    <dbReference type="NCBI Taxonomy" id="2905650"/>
    <lineage>
        <taxon>Bacteria</taxon>
        <taxon>Bacillati</taxon>
        <taxon>Bacillota</taxon>
        <taxon>Bacilli</taxon>
        <taxon>Bacillales</taxon>
        <taxon>Paenibacillaceae</taxon>
        <taxon>Paenibacillus</taxon>
    </lineage>
</organism>
<dbReference type="GO" id="GO:0051301">
    <property type="term" value="P:cell division"/>
    <property type="evidence" value="ECO:0007669"/>
    <property type="project" value="UniProtKB-KW"/>
</dbReference>
<dbReference type="RefSeq" id="WP_236344075.1">
    <property type="nucleotide sequence ID" value="NZ_CAKMMF010000022.1"/>
</dbReference>
<accession>A0ABM9CI17</accession>
<keyword evidence="7 8" id="KW-0131">Cell cycle</keyword>
<evidence type="ECO:0000259" key="9">
    <source>
        <dbReference type="PROSITE" id="PS51779"/>
    </source>
</evidence>
<comment type="function">
    <text evidence="8">Cell division protein that may be involved in stabilizing or promoting the assembly of the division complex.</text>
</comment>
<dbReference type="Gene3D" id="3.10.20.310">
    <property type="entry name" value="membrane protein fhac"/>
    <property type="match status" value="1"/>
</dbReference>
<evidence type="ECO:0000256" key="1">
    <source>
        <dbReference type="ARBA" id="ARBA00004370"/>
    </source>
</evidence>
<dbReference type="InterPro" id="IPR050487">
    <property type="entry name" value="FtsQ_DivIB"/>
</dbReference>
<evidence type="ECO:0000256" key="7">
    <source>
        <dbReference type="ARBA" id="ARBA00023306"/>
    </source>
</evidence>
<gene>
    <name evidence="8 10" type="primary">divIB</name>
    <name evidence="10" type="ORF">PAECIP111893_03710</name>
</gene>
<dbReference type="EMBL" id="CAKMMF010000022">
    <property type="protein sequence ID" value="CAH1213778.1"/>
    <property type="molecule type" value="Genomic_DNA"/>
</dbReference>
<keyword evidence="11" id="KW-1185">Reference proteome</keyword>
<evidence type="ECO:0000313" key="10">
    <source>
        <dbReference type="EMBL" id="CAH1213778.1"/>
    </source>
</evidence>
<keyword evidence="5 8" id="KW-1133">Transmembrane helix</keyword>
<evidence type="ECO:0000313" key="11">
    <source>
        <dbReference type="Proteomes" id="UP000838686"/>
    </source>
</evidence>
<comment type="subcellular location">
    <subcellularLocation>
        <location evidence="8">Cell membrane</location>
        <topology evidence="8">Single-pass type II membrane protein</topology>
    </subcellularLocation>
    <subcellularLocation>
        <location evidence="1">Membrane</location>
    </subcellularLocation>
    <text evidence="8">Localizes to the division septum.</text>
</comment>
<dbReference type="InterPro" id="IPR034746">
    <property type="entry name" value="POTRA"/>
</dbReference>
<keyword evidence="3 8" id="KW-0132">Cell division</keyword>
<dbReference type="InterPro" id="IPR013685">
    <property type="entry name" value="POTRA_FtsQ_type"/>
</dbReference>
<keyword evidence="6 8" id="KW-0472">Membrane</keyword>
<evidence type="ECO:0000256" key="3">
    <source>
        <dbReference type="ARBA" id="ARBA00022618"/>
    </source>
</evidence>
<dbReference type="PROSITE" id="PS51779">
    <property type="entry name" value="POTRA"/>
    <property type="match status" value="1"/>
</dbReference>
<dbReference type="HAMAP" id="MF_00912">
    <property type="entry name" value="DivIB"/>
    <property type="match status" value="1"/>
</dbReference>
<evidence type="ECO:0000256" key="4">
    <source>
        <dbReference type="ARBA" id="ARBA00022692"/>
    </source>
</evidence>
<evidence type="ECO:0000256" key="6">
    <source>
        <dbReference type="ARBA" id="ARBA00023136"/>
    </source>
</evidence>